<dbReference type="InterPro" id="IPR029063">
    <property type="entry name" value="SAM-dependent_MTases_sf"/>
</dbReference>
<dbReference type="SUPFAM" id="SSF53335">
    <property type="entry name" value="S-adenosyl-L-methionine-dependent methyltransferases"/>
    <property type="match status" value="1"/>
</dbReference>
<dbReference type="VEuPathDB" id="FungiDB:I7I53_09069"/>
<evidence type="ECO:0000313" key="3">
    <source>
        <dbReference type="Proteomes" id="UP000663419"/>
    </source>
</evidence>
<organism evidence="2 3">
    <name type="scientific">Ajellomyces capsulatus (strain H88)</name>
    <name type="common">Darling's disease fungus</name>
    <name type="synonym">Histoplasma capsulatum</name>
    <dbReference type="NCBI Taxonomy" id="544711"/>
    <lineage>
        <taxon>Eukaryota</taxon>
        <taxon>Fungi</taxon>
        <taxon>Dikarya</taxon>
        <taxon>Ascomycota</taxon>
        <taxon>Pezizomycotina</taxon>
        <taxon>Eurotiomycetes</taxon>
        <taxon>Eurotiomycetidae</taxon>
        <taxon>Onygenales</taxon>
        <taxon>Ajellomycetaceae</taxon>
        <taxon>Histoplasma</taxon>
    </lineage>
</organism>
<reference evidence="2" key="1">
    <citation type="submission" date="2021-01" db="EMBL/GenBank/DDBJ databases">
        <title>Chromosome-level genome assembly of a human fungal pathogen reveals clustering of transcriptionally co-regulated genes.</title>
        <authorList>
            <person name="Voorhies M."/>
            <person name="Cohen S."/>
            <person name="Shea T.P."/>
            <person name="Petrus S."/>
            <person name="Munoz J.F."/>
            <person name="Poplawski S."/>
            <person name="Goldman W.E."/>
            <person name="Michael T."/>
            <person name="Cuomo C.A."/>
            <person name="Sil A."/>
            <person name="Beyhan S."/>
        </authorList>
    </citation>
    <scope>NUCLEOTIDE SEQUENCE</scope>
    <source>
        <strain evidence="2">H88</strain>
    </source>
</reference>
<dbReference type="Gene3D" id="3.40.50.150">
    <property type="entry name" value="Vaccinia Virus protein VP39"/>
    <property type="match status" value="1"/>
</dbReference>
<feature type="domain" description="Methyltransferase type 12" evidence="1">
    <location>
        <begin position="64"/>
        <end position="161"/>
    </location>
</feature>
<sequence length="302" mass="33541">MSHPITPHSKMTESVSSVKNEVYIFSQGEGEARRLTSQHPIIVRFAGGLIQPTIPKENLKRVADIATGTGAWLIDTAKELNNPTNTYHGFDISVTSFPSEIPSDMGKISFLEHNALERFPVEFHGQFDLINIRMVVQAFKAAEVPKVISNLMEILRPGGFLQWGDLLWKDTESVPPNDGLEAVMKLGRKHMKFHGVTENLPALVESTMNELGMQDVVLTRKSADDAVPPLSVMEVDSACVPALLSALPKFLETHLISENEPIDSAVIESKRVELSNRFNEAYANGYTLIWFFCVVVGRKPLE</sequence>
<dbReference type="Pfam" id="PF08242">
    <property type="entry name" value="Methyltransf_12"/>
    <property type="match status" value="1"/>
</dbReference>
<gene>
    <name evidence="2" type="ORF">I7I53_09069</name>
</gene>
<evidence type="ECO:0000313" key="2">
    <source>
        <dbReference type="EMBL" id="QSS48876.1"/>
    </source>
</evidence>
<name>A0A8A1L4K6_AJEC8</name>
<dbReference type="Proteomes" id="UP000663419">
    <property type="component" value="Chromosome 1"/>
</dbReference>
<dbReference type="EMBL" id="CP069102">
    <property type="protein sequence ID" value="QSS48876.1"/>
    <property type="molecule type" value="Genomic_DNA"/>
</dbReference>
<evidence type="ECO:0000259" key="1">
    <source>
        <dbReference type="Pfam" id="PF08242"/>
    </source>
</evidence>
<protein>
    <recommendedName>
        <fullName evidence="1">Methyltransferase type 12 domain-containing protein</fullName>
    </recommendedName>
</protein>
<accession>A0A8A1L4K6</accession>
<proteinExistence type="predicted"/>
<dbReference type="AlphaFoldDB" id="A0A8A1L4K6"/>
<dbReference type="InterPro" id="IPR013217">
    <property type="entry name" value="Methyltransf_12"/>
</dbReference>